<dbReference type="SUPFAM" id="SSF52047">
    <property type="entry name" value="RNI-like"/>
    <property type="match status" value="1"/>
</dbReference>
<organism evidence="2 3">
    <name type="scientific">Cudoniella acicularis</name>
    <dbReference type="NCBI Taxonomy" id="354080"/>
    <lineage>
        <taxon>Eukaryota</taxon>
        <taxon>Fungi</taxon>
        <taxon>Dikarya</taxon>
        <taxon>Ascomycota</taxon>
        <taxon>Pezizomycotina</taxon>
        <taxon>Leotiomycetes</taxon>
        <taxon>Helotiales</taxon>
        <taxon>Tricladiaceae</taxon>
        <taxon>Cudoniella</taxon>
    </lineage>
</organism>
<gene>
    <name evidence="2" type="ORF">G7Y89_g3580</name>
</gene>
<sequence length="499" mass="57335">MDLHPQQVLRIENGKICLIWQYLPAGSETWSTLASSSDAKGWTRKGLPIEVLVMVANCLKGPNLVNLSQVCRIFQDFFSSGLVVGPLIEIEIQSADRRSFQMIREAADVPRLARRVQEISYYGCRKLFSEPCKSFLRDSEFPTKLINWETLHNSIEHFPNLRTLVIGGRKDNESCACVFLEDFSHLRDILLVQKPRVTKLYIRTNSNHLIPNPLSWDPIFESLQYLYLDWPRRFAQGDESAFQKLFQYPKSIQLWADPESQEPQHLGMFTRGTYPNLRKLYFDGSVDLSVQEIQQFFRRHPSITKFQWEFEPAFWQDMTFREIYTVFAGAEFENLDFLAEPAQPERRLRIAASARNNFVHDQLQREGLSPQQFKRLNMNQRFYRTSQIDQAFAAGFFQYTRDGNWMQEAVGEDNSWIFIHGMSAWHVKSALYALENSGTGITCWTHDLRSPVVPVCQKADSTSSDSSNDAPVQAAEPASTSQPSDQGSGSAANHFPTDQ</sequence>
<evidence type="ECO:0000256" key="1">
    <source>
        <dbReference type="SAM" id="MobiDB-lite"/>
    </source>
</evidence>
<keyword evidence="3" id="KW-1185">Reference proteome</keyword>
<feature type="compositionally biased region" description="Low complexity" evidence="1">
    <location>
        <begin position="460"/>
        <end position="469"/>
    </location>
</feature>
<feature type="compositionally biased region" description="Polar residues" evidence="1">
    <location>
        <begin position="478"/>
        <end position="499"/>
    </location>
</feature>
<dbReference type="Gene3D" id="3.80.10.10">
    <property type="entry name" value="Ribonuclease Inhibitor"/>
    <property type="match status" value="1"/>
</dbReference>
<protein>
    <recommendedName>
        <fullName evidence="4">F-box domain-containing protein</fullName>
    </recommendedName>
</protein>
<dbReference type="CDD" id="cd09917">
    <property type="entry name" value="F-box_SF"/>
    <property type="match status" value="1"/>
</dbReference>
<proteinExistence type="predicted"/>
<comment type="caution">
    <text evidence="2">The sequence shown here is derived from an EMBL/GenBank/DDBJ whole genome shotgun (WGS) entry which is preliminary data.</text>
</comment>
<evidence type="ECO:0000313" key="3">
    <source>
        <dbReference type="Proteomes" id="UP000566819"/>
    </source>
</evidence>
<dbReference type="EMBL" id="JAAMPI010000178">
    <property type="protein sequence ID" value="KAF4634529.1"/>
    <property type="molecule type" value="Genomic_DNA"/>
</dbReference>
<dbReference type="SUPFAM" id="SSF81383">
    <property type="entry name" value="F-box domain"/>
    <property type="match status" value="1"/>
</dbReference>
<dbReference type="InterPro" id="IPR036047">
    <property type="entry name" value="F-box-like_dom_sf"/>
</dbReference>
<dbReference type="Proteomes" id="UP000566819">
    <property type="component" value="Unassembled WGS sequence"/>
</dbReference>
<dbReference type="AlphaFoldDB" id="A0A8H4W890"/>
<feature type="region of interest" description="Disordered" evidence="1">
    <location>
        <begin position="458"/>
        <end position="499"/>
    </location>
</feature>
<evidence type="ECO:0000313" key="2">
    <source>
        <dbReference type="EMBL" id="KAF4634529.1"/>
    </source>
</evidence>
<accession>A0A8H4W890</accession>
<dbReference type="InterPro" id="IPR032675">
    <property type="entry name" value="LRR_dom_sf"/>
</dbReference>
<name>A0A8H4W890_9HELO</name>
<evidence type="ECO:0008006" key="4">
    <source>
        <dbReference type="Google" id="ProtNLM"/>
    </source>
</evidence>
<reference evidence="2 3" key="1">
    <citation type="submission" date="2020-03" db="EMBL/GenBank/DDBJ databases">
        <title>Draft Genome Sequence of Cudoniella acicularis.</title>
        <authorList>
            <person name="Buettner E."/>
            <person name="Kellner H."/>
        </authorList>
    </citation>
    <scope>NUCLEOTIDE SEQUENCE [LARGE SCALE GENOMIC DNA]</scope>
    <source>
        <strain evidence="2 3">DSM 108380</strain>
    </source>
</reference>